<accession>A0A8H3ENP5</accession>
<keyword evidence="4" id="KW-1185">Reference proteome</keyword>
<feature type="region of interest" description="Disordered" evidence="1">
    <location>
        <begin position="1"/>
        <end position="32"/>
    </location>
</feature>
<dbReference type="GO" id="GO:0000027">
    <property type="term" value="P:ribosomal large subunit assembly"/>
    <property type="evidence" value="ECO:0007669"/>
    <property type="project" value="TreeGrafter"/>
</dbReference>
<organism evidence="3 4">
    <name type="scientific">Alectoria fallacina</name>
    <dbReference type="NCBI Taxonomy" id="1903189"/>
    <lineage>
        <taxon>Eukaryota</taxon>
        <taxon>Fungi</taxon>
        <taxon>Dikarya</taxon>
        <taxon>Ascomycota</taxon>
        <taxon>Pezizomycotina</taxon>
        <taxon>Lecanoromycetes</taxon>
        <taxon>OSLEUM clade</taxon>
        <taxon>Lecanoromycetidae</taxon>
        <taxon>Lecanorales</taxon>
        <taxon>Lecanorineae</taxon>
        <taxon>Parmeliaceae</taxon>
        <taxon>Alectoria</taxon>
    </lineage>
</organism>
<evidence type="ECO:0000313" key="4">
    <source>
        <dbReference type="Proteomes" id="UP000664203"/>
    </source>
</evidence>
<dbReference type="Proteomes" id="UP000664203">
    <property type="component" value="Unassembled WGS sequence"/>
</dbReference>
<name>A0A8H3ENP5_9LECA</name>
<dbReference type="SMART" id="SM00879">
    <property type="entry name" value="Brix"/>
    <property type="match status" value="1"/>
</dbReference>
<dbReference type="OrthoDB" id="10261452at2759"/>
<feature type="region of interest" description="Disordered" evidence="1">
    <location>
        <begin position="394"/>
        <end position="449"/>
    </location>
</feature>
<evidence type="ECO:0000259" key="2">
    <source>
        <dbReference type="PROSITE" id="PS50833"/>
    </source>
</evidence>
<reference evidence="3" key="1">
    <citation type="submission" date="2021-03" db="EMBL/GenBank/DDBJ databases">
        <authorList>
            <person name="Tagirdzhanova G."/>
        </authorList>
    </citation>
    <scope>NUCLEOTIDE SEQUENCE</scope>
</reference>
<dbReference type="InterPro" id="IPR045112">
    <property type="entry name" value="PPAN-like"/>
</dbReference>
<dbReference type="AlphaFoldDB" id="A0A8H3ENP5"/>
<evidence type="ECO:0000313" key="3">
    <source>
        <dbReference type="EMBL" id="CAF9907753.1"/>
    </source>
</evidence>
<feature type="compositionally biased region" description="Basic and acidic residues" evidence="1">
    <location>
        <begin position="394"/>
        <end position="430"/>
    </location>
</feature>
<feature type="compositionally biased region" description="Basic residues" evidence="1">
    <location>
        <begin position="1"/>
        <end position="12"/>
    </location>
</feature>
<dbReference type="GO" id="GO:0030687">
    <property type="term" value="C:preribosome, large subunit precursor"/>
    <property type="evidence" value="ECO:0007669"/>
    <property type="project" value="TreeGrafter"/>
</dbReference>
<dbReference type="PROSITE" id="PS50833">
    <property type="entry name" value="BRIX"/>
    <property type="match status" value="1"/>
</dbReference>
<dbReference type="GO" id="GO:0019843">
    <property type="term" value="F:rRNA binding"/>
    <property type="evidence" value="ECO:0007669"/>
    <property type="project" value="InterPro"/>
</dbReference>
<proteinExistence type="predicted"/>
<dbReference type="EMBL" id="CAJPDR010000024">
    <property type="protein sequence ID" value="CAF9907753.1"/>
    <property type="molecule type" value="Genomic_DNA"/>
</dbReference>
<gene>
    <name evidence="3" type="ORF">ALECFALPRED_003857</name>
</gene>
<evidence type="ECO:0000256" key="1">
    <source>
        <dbReference type="SAM" id="MobiDB-lite"/>
    </source>
</evidence>
<dbReference type="PANTHER" id="PTHR12661">
    <property type="entry name" value="PETER PAN-RELATED"/>
    <property type="match status" value="1"/>
</dbReference>
<comment type="caution">
    <text evidence="3">The sequence shown here is derived from an EMBL/GenBank/DDBJ whole genome shotgun (WGS) entry which is preliminary data.</text>
</comment>
<protein>
    <recommendedName>
        <fullName evidence="2">Brix domain-containing protein</fullName>
    </recommendedName>
</protein>
<dbReference type="PANTHER" id="PTHR12661:SF5">
    <property type="entry name" value="SUPPRESSOR OF SWI4 1 HOMOLOG"/>
    <property type="match status" value="1"/>
</dbReference>
<dbReference type="Pfam" id="PF04427">
    <property type="entry name" value="Brix"/>
    <property type="match status" value="1"/>
</dbReference>
<dbReference type="GO" id="GO:0006364">
    <property type="term" value="P:rRNA processing"/>
    <property type="evidence" value="ECO:0007669"/>
    <property type="project" value="InterPro"/>
</dbReference>
<dbReference type="InterPro" id="IPR007109">
    <property type="entry name" value="Brix"/>
</dbReference>
<feature type="domain" description="Brix" evidence="2">
    <location>
        <begin position="34"/>
        <end position="364"/>
    </location>
</feature>
<sequence length="449" mass="49923">MARRRTKKRTHVGARNGPRNGVTANSSATREPKSMVIRIGAGEIGPKVSQLVKDVRSMMEPGTASRLKERRSNRLRDYTAMSGPLGVSHLLLFSRSTTGNTNLRLALTPRGPTLHFRVEEYALCKDVRKAQKHPQGGGKEYLTAPLLVMNNFISPTADGTQSTVPKHLESLTTTVFQSLFPPISPQSTPLSSIRRVLLLNREIPKALPTSNTSKSKSKGDGAYVLNLRHYAILTRRTGLSRGIKRLNAAEKMLKQSKKSQRGLPNLGKLEDVADYLLDPSVAAGGGFTSGSETEVETDAEVEVLETNTRKVLNKKQMAALRNTSGDGKSHSRGQPIVEKRAVKLIELGPRMKLRMTKVEEGVCEGKVMWHESIEKTAEEVKGLEKVWEARRAAKEERKKVQKENVLRKRNEKLARSKEANEGDEKMKGVEEVDEDMYEDEWDSEGLEGH</sequence>
<feature type="compositionally biased region" description="Acidic residues" evidence="1">
    <location>
        <begin position="431"/>
        <end position="449"/>
    </location>
</feature>